<organism evidence="5 6">
    <name type="scientific">Nitrosomonas marina</name>
    <dbReference type="NCBI Taxonomy" id="917"/>
    <lineage>
        <taxon>Bacteria</taxon>
        <taxon>Pseudomonadati</taxon>
        <taxon>Pseudomonadota</taxon>
        <taxon>Betaproteobacteria</taxon>
        <taxon>Nitrosomonadales</taxon>
        <taxon>Nitrosomonadaceae</taxon>
        <taxon>Nitrosomonas</taxon>
    </lineage>
</organism>
<evidence type="ECO:0000256" key="1">
    <source>
        <dbReference type="ARBA" id="ARBA00009986"/>
    </source>
</evidence>
<dbReference type="PROSITE" id="PS00070">
    <property type="entry name" value="ALDEHYDE_DEHYDR_CYS"/>
    <property type="match status" value="1"/>
</dbReference>
<dbReference type="AlphaFoldDB" id="A0A1H8FQY5"/>
<evidence type="ECO:0000256" key="3">
    <source>
        <dbReference type="ARBA" id="ARBA00023002"/>
    </source>
</evidence>
<protein>
    <submittedName>
        <fullName evidence="5">Succinate-semialdehyde dehydrogenase / glutarate-semialdehyde dehydrogenase</fullName>
    </submittedName>
</protein>
<dbReference type="FunFam" id="3.40.605.10:FF:000012">
    <property type="entry name" value="NAD-dependent succinate-semialdehyde dehydrogenase"/>
    <property type="match status" value="1"/>
</dbReference>
<reference evidence="5 6" key="1">
    <citation type="submission" date="2016-10" db="EMBL/GenBank/DDBJ databases">
        <authorList>
            <person name="de Groot N.N."/>
        </authorList>
    </citation>
    <scope>NUCLEOTIDE SEQUENCE [LARGE SCALE GENOMIC DNA]</scope>
    <source>
        <strain evidence="5 6">Nm22</strain>
    </source>
</reference>
<evidence type="ECO:0000259" key="4">
    <source>
        <dbReference type="Pfam" id="PF00171"/>
    </source>
</evidence>
<dbReference type="Gene3D" id="3.40.309.10">
    <property type="entry name" value="Aldehyde Dehydrogenase, Chain A, domain 2"/>
    <property type="match status" value="1"/>
</dbReference>
<keyword evidence="3" id="KW-0560">Oxidoreductase</keyword>
<dbReference type="CDD" id="cd07100">
    <property type="entry name" value="ALDH_SSADH1_GabD1"/>
    <property type="match status" value="1"/>
</dbReference>
<comment type="similarity">
    <text evidence="1">Belongs to the aldehyde dehydrogenase family.</text>
</comment>
<dbReference type="FunFam" id="3.40.309.10:FF:000010">
    <property type="entry name" value="Gamma-aminobutyraldehyde dehydrogenase"/>
    <property type="match status" value="1"/>
</dbReference>
<dbReference type="GO" id="GO:0004030">
    <property type="term" value="F:aldehyde dehydrogenase [NAD(P)+] activity"/>
    <property type="evidence" value="ECO:0007669"/>
    <property type="project" value="InterPro"/>
</dbReference>
<dbReference type="OrthoDB" id="6187633at2"/>
<feature type="domain" description="Aldehyde dehydrogenase" evidence="4">
    <location>
        <begin position="3"/>
        <end position="451"/>
    </location>
</feature>
<dbReference type="EMBL" id="FOCP01000014">
    <property type="protein sequence ID" value="SEN34079.1"/>
    <property type="molecule type" value="Genomic_DNA"/>
</dbReference>
<dbReference type="InterPro" id="IPR016162">
    <property type="entry name" value="Ald_DH_N"/>
</dbReference>
<dbReference type="InterPro" id="IPR016161">
    <property type="entry name" value="Ald_DH/histidinol_DH"/>
</dbReference>
<dbReference type="GO" id="GO:0004777">
    <property type="term" value="F:succinate-semialdehyde dehydrogenase (NAD+) activity"/>
    <property type="evidence" value="ECO:0007669"/>
    <property type="project" value="TreeGrafter"/>
</dbReference>
<proteinExistence type="inferred from homology"/>
<dbReference type="STRING" id="917.SAMN05216326_11449"/>
<dbReference type="SUPFAM" id="SSF53720">
    <property type="entry name" value="ALDH-like"/>
    <property type="match status" value="1"/>
</dbReference>
<gene>
    <name evidence="5" type="ORF">SAMN05216325_11440</name>
</gene>
<dbReference type="RefSeq" id="WP_090632692.1">
    <property type="nucleotide sequence ID" value="NZ_FOCP01000014.1"/>
</dbReference>
<dbReference type="InterPro" id="IPR015590">
    <property type="entry name" value="Aldehyde_DH_dom"/>
</dbReference>
<dbReference type="InterPro" id="IPR047110">
    <property type="entry name" value="GABD/Sad-like"/>
</dbReference>
<dbReference type="PANTHER" id="PTHR43217">
    <property type="entry name" value="SUCCINATE SEMIALDEHYDE DEHYDROGENASE [NAD(P)+] SAD"/>
    <property type="match status" value="1"/>
</dbReference>
<dbReference type="Pfam" id="PF00171">
    <property type="entry name" value="Aldedh"/>
    <property type="match status" value="1"/>
</dbReference>
<dbReference type="Proteomes" id="UP000199459">
    <property type="component" value="Unassembled WGS sequence"/>
</dbReference>
<keyword evidence="2" id="KW-0521">NADP</keyword>
<sequence length="454" mass="49643">MPIHSINPATGETIHSFPVLQDDAIESILESAATAQLQWKALDFSQRSACFNKLAQILRQSRDKYAHLITEEMGKLLKEARSEVEKCALACEYYAEHATAFLADEPVVSDADRSYVSYQPLGIVFCIMPWNFPFWQVLRAAAPAMMAGNTVVLKHASNVPRCSLALEEIFREAGFPENTFRSLLITSAQVEQVIASEYIAAVTLTGSETAGRKVAAVAGHHLKKCVLELGGSDPFIILADADITSTVKQAVIGRFQNMGQSCIAAKRFIIVETIADEFISSFKDLVGQLRYGDPKNDATDIAPMARTDLRADLHNQVERSLSMGAKLIAGGTFKKTQGAYYAPTILDQVRPGMPAFDEELFGPVAAFVRVRDVEDAAALANRTQFGLGASIWTKNTTQGEAVANKIQAGCTFINGIVKSDPRLPFGGIKQSGFGRELSYHGIREFVNVKTIWIK</sequence>
<dbReference type="Gene3D" id="3.40.605.10">
    <property type="entry name" value="Aldehyde Dehydrogenase, Chain A, domain 1"/>
    <property type="match status" value="1"/>
</dbReference>
<dbReference type="InterPro" id="IPR044148">
    <property type="entry name" value="ALDH_GabD1-like"/>
</dbReference>
<name>A0A1H8FQY5_9PROT</name>
<evidence type="ECO:0000313" key="6">
    <source>
        <dbReference type="Proteomes" id="UP000199459"/>
    </source>
</evidence>
<dbReference type="InterPro" id="IPR016163">
    <property type="entry name" value="Ald_DH_C"/>
</dbReference>
<dbReference type="PANTHER" id="PTHR43217:SF1">
    <property type="entry name" value="SUCCINATE SEMIALDEHYDE DEHYDROGENASE [NAD(P)+] SAD"/>
    <property type="match status" value="1"/>
</dbReference>
<evidence type="ECO:0000313" key="5">
    <source>
        <dbReference type="EMBL" id="SEN34079.1"/>
    </source>
</evidence>
<dbReference type="InterPro" id="IPR016160">
    <property type="entry name" value="Ald_DH_CS_CYS"/>
</dbReference>
<evidence type="ECO:0000256" key="2">
    <source>
        <dbReference type="ARBA" id="ARBA00022857"/>
    </source>
</evidence>
<accession>A0A1H8FQY5</accession>